<accession>A0A9P7ZY89</accession>
<feature type="region of interest" description="Disordered" evidence="1">
    <location>
        <begin position="329"/>
        <end position="351"/>
    </location>
</feature>
<proteinExistence type="predicted"/>
<organism evidence="2 3">
    <name type="scientific">Mortierella alpina</name>
    <name type="common">Oleaginous fungus</name>
    <name type="synonym">Mortierella renispora</name>
    <dbReference type="NCBI Taxonomy" id="64518"/>
    <lineage>
        <taxon>Eukaryota</taxon>
        <taxon>Fungi</taxon>
        <taxon>Fungi incertae sedis</taxon>
        <taxon>Mucoromycota</taxon>
        <taxon>Mortierellomycotina</taxon>
        <taxon>Mortierellomycetes</taxon>
        <taxon>Mortierellales</taxon>
        <taxon>Mortierellaceae</taxon>
        <taxon>Mortierella</taxon>
    </lineage>
</organism>
<evidence type="ECO:0000256" key="1">
    <source>
        <dbReference type="SAM" id="MobiDB-lite"/>
    </source>
</evidence>
<feature type="non-terminal residue" evidence="2">
    <location>
        <position position="1"/>
    </location>
</feature>
<evidence type="ECO:0000313" key="3">
    <source>
        <dbReference type="Proteomes" id="UP000717515"/>
    </source>
</evidence>
<dbReference type="AlphaFoldDB" id="A0A9P7ZY89"/>
<name>A0A9P7ZY89_MORAP</name>
<sequence>QSHFKFDRFDQSPVGSFESLAPLRSGHVMRKSPTSYHRRTVSCLAVASHHEHYDHPWYCSSNSRFYDTLEIAEGSASPVHQTRHAKRKSEGSISLEHLQKSLSGAGVANVNASSDKSKNEQVGDCRMAGVLSGPLGGKKKAYSSTAQSRPIQPSRYGNSQTMSALTVDATWNARLLIQFLQKSQKKQNSPLLIRPSSNPECSYIDCSHFQKLAVSSPVTPPRRSLLSDLLSSQGGQSRLEQNANRRRMLKSMRRYSVDASEMDFSVSRPSSRFKHLEGIPSEEEGASTLLVDGGRQGFSSTPTVRYLRNPCHAAVKTKLLPSAYRGTHVRRGGASADDETPDYFGADDRVW</sequence>
<protein>
    <submittedName>
        <fullName evidence="2">Uncharacterized protein</fullName>
    </submittedName>
</protein>
<feature type="compositionally biased region" description="Polar residues" evidence="1">
    <location>
        <begin position="142"/>
        <end position="158"/>
    </location>
</feature>
<dbReference type="EMBL" id="JAIFTL010000229">
    <property type="protein sequence ID" value="KAG9321118.1"/>
    <property type="molecule type" value="Genomic_DNA"/>
</dbReference>
<feature type="region of interest" description="Disordered" evidence="1">
    <location>
        <begin position="135"/>
        <end position="158"/>
    </location>
</feature>
<reference evidence="2" key="1">
    <citation type="submission" date="2021-07" db="EMBL/GenBank/DDBJ databases">
        <title>Draft genome of Mortierella alpina, strain LL118, isolated from an aspen leaf litter sample.</title>
        <authorList>
            <person name="Yang S."/>
            <person name="Vinatzer B.A."/>
        </authorList>
    </citation>
    <scope>NUCLEOTIDE SEQUENCE</scope>
    <source>
        <strain evidence="2">LL118</strain>
    </source>
</reference>
<evidence type="ECO:0000313" key="2">
    <source>
        <dbReference type="EMBL" id="KAG9321118.1"/>
    </source>
</evidence>
<comment type="caution">
    <text evidence="2">The sequence shown here is derived from an EMBL/GenBank/DDBJ whole genome shotgun (WGS) entry which is preliminary data.</text>
</comment>
<dbReference type="Proteomes" id="UP000717515">
    <property type="component" value="Unassembled WGS sequence"/>
</dbReference>
<gene>
    <name evidence="2" type="ORF">KVV02_000700</name>
</gene>